<dbReference type="AlphaFoldDB" id="A0A497ZGY1"/>
<proteinExistence type="predicted"/>
<dbReference type="Proteomes" id="UP000271700">
    <property type="component" value="Unassembled WGS sequence"/>
</dbReference>
<evidence type="ECO:0000313" key="1">
    <source>
        <dbReference type="EMBL" id="RLK07959.1"/>
    </source>
</evidence>
<reference evidence="1 2" key="1">
    <citation type="submission" date="2018-10" db="EMBL/GenBank/DDBJ databases">
        <title>Genomic Encyclopedia of Archaeal and Bacterial Type Strains, Phase II (KMG-II): from individual species to whole genera.</title>
        <authorList>
            <person name="Goeker M."/>
        </authorList>
    </citation>
    <scope>NUCLEOTIDE SEQUENCE [LARGE SCALE GENOMIC DNA]</scope>
    <source>
        <strain evidence="1 2">DSM 29317</strain>
    </source>
</reference>
<sequence length="36" mass="4438">MMKKWRRWLQSLRTVKQEQTPEEATETALRVFPRCC</sequence>
<dbReference type="EMBL" id="RCCT01000002">
    <property type="protein sequence ID" value="RLK07959.1"/>
    <property type="molecule type" value="Genomic_DNA"/>
</dbReference>
<protein>
    <submittedName>
        <fullName evidence="1">Uncharacterized protein</fullName>
    </submittedName>
</protein>
<name>A0A497ZGY1_9RHOB</name>
<organism evidence="1 2">
    <name type="scientific">Ruegeria conchae</name>
    <dbReference type="NCBI Taxonomy" id="981384"/>
    <lineage>
        <taxon>Bacteria</taxon>
        <taxon>Pseudomonadati</taxon>
        <taxon>Pseudomonadota</taxon>
        <taxon>Alphaproteobacteria</taxon>
        <taxon>Rhodobacterales</taxon>
        <taxon>Roseobacteraceae</taxon>
        <taxon>Ruegeria</taxon>
    </lineage>
</organism>
<accession>A0A497ZGY1</accession>
<gene>
    <name evidence="1" type="ORF">CLV75_1624</name>
</gene>
<evidence type="ECO:0000313" key="2">
    <source>
        <dbReference type="Proteomes" id="UP000271700"/>
    </source>
</evidence>
<keyword evidence="2" id="KW-1185">Reference proteome</keyword>
<comment type="caution">
    <text evidence="1">The sequence shown here is derived from an EMBL/GenBank/DDBJ whole genome shotgun (WGS) entry which is preliminary data.</text>
</comment>